<evidence type="ECO:0000313" key="1">
    <source>
        <dbReference type="EMBL" id="MED6215819.1"/>
    </source>
</evidence>
<reference evidence="1 2" key="1">
    <citation type="journal article" date="2023" name="Plants (Basel)">
        <title>Bridging the Gap: Combining Genomics and Transcriptomics Approaches to Understand Stylosanthes scabra, an Orphan Legume from the Brazilian Caatinga.</title>
        <authorList>
            <person name="Ferreira-Neto J.R.C."/>
            <person name="da Silva M.D."/>
            <person name="Binneck E."/>
            <person name="de Melo N.F."/>
            <person name="da Silva R.H."/>
            <person name="de Melo A.L.T.M."/>
            <person name="Pandolfi V."/>
            <person name="Bustamante F.O."/>
            <person name="Brasileiro-Vidal A.C."/>
            <person name="Benko-Iseppon A.M."/>
        </authorList>
    </citation>
    <scope>NUCLEOTIDE SEQUENCE [LARGE SCALE GENOMIC DNA]</scope>
    <source>
        <tissue evidence="1">Leaves</tissue>
    </source>
</reference>
<protein>
    <submittedName>
        <fullName evidence="1">Uncharacterized protein</fullName>
    </submittedName>
</protein>
<organism evidence="1 2">
    <name type="scientific">Stylosanthes scabra</name>
    <dbReference type="NCBI Taxonomy" id="79078"/>
    <lineage>
        <taxon>Eukaryota</taxon>
        <taxon>Viridiplantae</taxon>
        <taxon>Streptophyta</taxon>
        <taxon>Embryophyta</taxon>
        <taxon>Tracheophyta</taxon>
        <taxon>Spermatophyta</taxon>
        <taxon>Magnoliopsida</taxon>
        <taxon>eudicotyledons</taxon>
        <taxon>Gunneridae</taxon>
        <taxon>Pentapetalae</taxon>
        <taxon>rosids</taxon>
        <taxon>fabids</taxon>
        <taxon>Fabales</taxon>
        <taxon>Fabaceae</taxon>
        <taxon>Papilionoideae</taxon>
        <taxon>50 kb inversion clade</taxon>
        <taxon>dalbergioids sensu lato</taxon>
        <taxon>Dalbergieae</taxon>
        <taxon>Pterocarpus clade</taxon>
        <taxon>Stylosanthes</taxon>
    </lineage>
</organism>
<dbReference type="Proteomes" id="UP001341840">
    <property type="component" value="Unassembled WGS sequence"/>
</dbReference>
<accession>A0ABU6Z2H8</accession>
<comment type="caution">
    <text evidence="1">The sequence shown here is derived from an EMBL/GenBank/DDBJ whole genome shotgun (WGS) entry which is preliminary data.</text>
</comment>
<sequence length="109" mass="12231">MKKTITSHISSEMQKSLTVAKEQAADWRIDSQGRKDLRSPLRRWLHEALVLLSVNIPLVKELLEARLSKKPVLEQLGDVGVKWVQVRVGVCQVTSVGEEENMLSTRGAV</sequence>
<dbReference type="EMBL" id="JASCZI010271863">
    <property type="protein sequence ID" value="MED6215819.1"/>
    <property type="molecule type" value="Genomic_DNA"/>
</dbReference>
<proteinExistence type="predicted"/>
<gene>
    <name evidence="1" type="ORF">PIB30_001436</name>
</gene>
<evidence type="ECO:0000313" key="2">
    <source>
        <dbReference type="Proteomes" id="UP001341840"/>
    </source>
</evidence>
<keyword evidence="2" id="KW-1185">Reference proteome</keyword>
<name>A0ABU6Z2H8_9FABA</name>